<dbReference type="Gene3D" id="3.10.10.10">
    <property type="entry name" value="HIV Type 1 Reverse Transcriptase, subunit A, domain 1"/>
    <property type="match status" value="1"/>
</dbReference>
<accession>A0A2N1MDH4</accession>
<comment type="caution">
    <text evidence="1">The sequence shown here is derived from an EMBL/GenBank/DDBJ whole genome shotgun (WGS) entry which is preliminary data.</text>
</comment>
<dbReference type="EMBL" id="LLXL01002919">
    <property type="protein sequence ID" value="PKK59700.1"/>
    <property type="molecule type" value="Genomic_DNA"/>
</dbReference>
<evidence type="ECO:0000313" key="1">
    <source>
        <dbReference type="EMBL" id="PKK59700.1"/>
    </source>
</evidence>
<feature type="non-terminal residue" evidence="1">
    <location>
        <position position="79"/>
    </location>
</feature>
<dbReference type="VEuPathDB" id="FungiDB:RhiirA1_356155"/>
<dbReference type="InterPro" id="IPR043502">
    <property type="entry name" value="DNA/RNA_pol_sf"/>
</dbReference>
<organism evidence="1 2">
    <name type="scientific">Rhizophagus irregularis</name>
    <dbReference type="NCBI Taxonomy" id="588596"/>
    <lineage>
        <taxon>Eukaryota</taxon>
        <taxon>Fungi</taxon>
        <taxon>Fungi incertae sedis</taxon>
        <taxon>Mucoromycota</taxon>
        <taxon>Glomeromycotina</taxon>
        <taxon>Glomeromycetes</taxon>
        <taxon>Glomerales</taxon>
        <taxon>Glomeraceae</taxon>
        <taxon>Rhizophagus</taxon>
    </lineage>
</organism>
<feature type="non-terminal residue" evidence="1">
    <location>
        <position position="1"/>
    </location>
</feature>
<sequence length="79" mass="9369">IDLLEQYQHLFAWESTQLGRTDLLVRHTIDVGGAALIKKRWYRTSRLEREFISTEIDRMLQQGIIEKSREPWAFPVVLV</sequence>
<evidence type="ECO:0008006" key="3">
    <source>
        <dbReference type="Google" id="ProtNLM"/>
    </source>
</evidence>
<dbReference type="Proteomes" id="UP000233469">
    <property type="component" value="Unassembled WGS sequence"/>
</dbReference>
<protein>
    <recommendedName>
        <fullName evidence="3">DNA/RNA polymerase</fullName>
    </recommendedName>
</protein>
<proteinExistence type="predicted"/>
<dbReference type="AlphaFoldDB" id="A0A2N1MDH4"/>
<evidence type="ECO:0000313" key="2">
    <source>
        <dbReference type="Proteomes" id="UP000233469"/>
    </source>
</evidence>
<gene>
    <name evidence="1" type="ORF">RhiirC2_643039</name>
</gene>
<reference evidence="1 2" key="2">
    <citation type="submission" date="2017-10" db="EMBL/GenBank/DDBJ databases">
        <title>Extensive intraspecific genome diversity in a model arbuscular mycorrhizal fungus.</title>
        <authorList>
            <person name="Chen E.C.H."/>
            <person name="Morin E."/>
            <person name="Baudet D."/>
            <person name="Noel J."/>
            <person name="Ndikumana S."/>
            <person name="Charron P."/>
            <person name="St-Onge C."/>
            <person name="Giorgi J."/>
            <person name="Grigoriev I.V."/>
            <person name="Roux C."/>
            <person name="Martin F.M."/>
            <person name="Corradi N."/>
        </authorList>
    </citation>
    <scope>NUCLEOTIDE SEQUENCE [LARGE SCALE GENOMIC DNA]</scope>
    <source>
        <strain evidence="1 2">C2</strain>
    </source>
</reference>
<reference evidence="1 2" key="1">
    <citation type="submission" date="2016-04" db="EMBL/GenBank/DDBJ databases">
        <title>Genome analyses suggest a sexual origin of heterokaryosis in a supposedly ancient asexual fungus.</title>
        <authorList>
            <person name="Ropars J."/>
            <person name="Sedzielewska K."/>
            <person name="Noel J."/>
            <person name="Charron P."/>
            <person name="Farinelli L."/>
            <person name="Marton T."/>
            <person name="Kruger M."/>
            <person name="Pelin A."/>
            <person name="Brachmann A."/>
            <person name="Corradi N."/>
        </authorList>
    </citation>
    <scope>NUCLEOTIDE SEQUENCE [LARGE SCALE GENOMIC DNA]</scope>
    <source>
        <strain evidence="1 2">C2</strain>
    </source>
</reference>
<dbReference type="VEuPathDB" id="FungiDB:FUN_021189"/>
<name>A0A2N1MDH4_9GLOM</name>
<dbReference type="SUPFAM" id="SSF56672">
    <property type="entry name" value="DNA/RNA polymerases"/>
    <property type="match status" value="1"/>
</dbReference>